<evidence type="ECO:0000313" key="13">
    <source>
        <dbReference type="EMBL" id="ART60395.1"/>
    </source>
</evidence>
<reference evidence="13" key="1">
    <citation type="submission" date="2017-05" db="EMBL/GenBank/DDBJ databases">
        <title>Polyphasic characterization of four soil-derived phenanthrene-degrading Acidovorax strains and proposal of Acidovorax phenanthrenivorans sp. nov.</title>
        <authorList>
            <person name="Singleton D."/>
            <person name="Lee J."/>
            <person name="Dickey A.N."/>
            <person name="Stroud A."/>
            <person name="Scholl E.H."/>
            <person name="Wright F.A."/>
            <person name="Aitken M.D."/>
        </authorList>
    </citation>
    <scope>NUCLEOTIDE SEQUENCE</scope>
    <source>
        <strain evidence="13">P4</strain>
    </source>
</reference>
<dbReference type="Gene3D" id="2.40.160.10">
    <property type="entry name" value="Porin"/>
    <property type="match status" value="1"/>
</dbReference>
<dbReference type="EMBL" id="CP021366">
    <property type="protein sequence ID" value="ART60395.1"/>
    <property type="molecule type" value="Genomic_DNA"/>
</dbReference>
<evidence type="ECO:0000313" key="14">
    <source>
        <dbReference type="Proteomes" id="UP000194440"/>
    </source>
</evidence>
<dbReference type="PANTHER" id="PTHR34501:SF9">
    <property type="entry name" value="MAJOR OUTER MEMBRANE PROTEIN P.IA"/>
    <property type="match status" value="1"/>
</dbReference>
<dbReference type="AlphaFoldDB" id="A0A240UH13"/>
<dbReference type="OrthoDB" id="6975458at2"/>
<keyword evidence="5" id="KW-0812">Transmembrane</keyword>
<dbReference type="GO" id="GO:0009279">
    <property type="term" value="C:cell outer membrane"/>
    <property type="evidence" value="ECO:0007669"/>
    <property type="project" value="UniProtKB-SubCell"/>
</dbReference>
<evidence type="ECO:0000256" key="7">
    <source>
        <dbReference type="ARBA" id="ARBA00023065"/>
    </source>
</evidence>
<dbReference type="InterPro" id="IPR023614">
    <property type="entry name" value="Porin_dom_sf"/>
</dbReference>
<protein>
    <submittedName>
        <fullName evidence="13">Porin</fullName>
    </submittedName>
</protein>
<dbReference type="RefSeq" id="WP_086928336.1">
    <property type="nucleotide sequence ID" value="NZ_CP021362.1"/>
</dbReference>
<dbReference type="SUPFAM" id="SSF56935">
    <property type="entry name" value="Porins"/>
    <property type="match status" value="1"/>
</dbReference>
<evidence type="ECO:0000256" key="1">
    <source>
        <dbReference type="ARBA" id="ARBA00004571"/>
    </source>
</evidence>
<feature type="signal peptide" evidence="11">
    <location>
        <begin position="1"/>
        <end position="20"/>
    </location>
</feature>
<dbReference type="Pfam" id="PF13609">
    <property type="entry name" value="Porin_4"/>
    <property type="match status" value="1"/>
</dbReference>
<keyword evidence="14" id="KW-1185">Reference proteome</keyword>
<dbReference type="CDD" id="cd00342">
    <property type="entry name" value="gram_neg_porins"/>
    <property type="match status" value="1"/>
</dbReference>
<evidence type="ECO:0000256" key="6">
    <source>
        <dbReference type="ARBA" id="ARBA00022729"/>
    </source>
</evidence>
<evidence type="ECO:0000256" key="8">
    <source>
        <dbReference type="ARBA" id="ARBA00023114"/>
    </source>
</evidence>
<evidence type="ECO:0000256" key="3">
    <source>
        <dbReference type="ARBA" id="ARBA00022448"/>
    </source>
</evidence>
<gene>
    <name evidence="13" type="ORF">CBP36_17610</name>
</gene>
<keyword evidence="3" id="KW-0813">Transport</keyword>
<organism evidence="13 14">
    <name type="scientific">Acidovorax carolinensis</name>
    <dbReference type="NCBI Taxonomy" id="553814"/>
    <lineage>
        <taxon>Bacteria</taxon>
        <taxon>Pseudomonadati</taxon>
        <taxon>Pseudomonadota</taxon>
        <taxon>Betaproteobacteria</taxon>
        <taxon>Burkholderiales</taxon>
        <taxon>Comamonadaceae</taxon>
        <taxon>Acidovorax</taxon>
    </lineage>
</organism>
<dbReference type="InterPro" id="IPR050298">
    <property type="entry name" value="Gram-neg_bact_OMP"/>
</dbReference>
<evidence type="ECO:0000256" key="2">
    <source>
        <dbReference type="ARBA" id="ARBA00011233"/>
    </source>
</evidence>
<dbReference type="GO" id="GO:0046930">
    <property type="term" value="C:pore complex"/>
    <property type="evidence" value="ECO:0007669"/>
    <property type="project" value="UniProtKB-KW"/>
</dbReference>
<keyword evidence="6 11" id="KW-0732">Signal</keyword>
<proteinExistence type="predicted"/>
<evidence type="ECO:0000259" key="12">
    <source>
        <dbReference type="Pfam" id="PF13609"/>
    </source>
</evidence>
<sequence length="352" mass="35893">MKKNTLVALATLTAAAGAMAQSSVTLFGVVDASIARVSAGGNDVTGLSSGGLSSSRLGFRGAEDLGGGLSASFWLEGGLAVDNGGSGFKFDRRSTVSLTSKSIGELRLGRDKSPAYLNVETFDPFGDSGVGGINGANLIGSASSAAGTAEGSAPKRFSNSIGYVAPNLGGFYGQFAYSFGEEASNIANDRKKSGIALRAGYGAGPLNVALGYGQSRGGTDAVGVDYKSTNIGASYNFGMVKPMVLFATEKGGNKRMDLFAVGATVPLGAGELRASYAMFRDKKLSNADSKKLALGYGYNLSKRTQLYATVARLTNDDGAKRGLAVSSSSLASPTIASGANVTGYEFGVRHSF</sequence>
<dbReference type="KEGG" id="acis:CBP35_01300"/>
<comment type="subcellular location">
    <subcellularLocation>
        <location evidence="1">Cell outer membrane</location>
        <topology evidence="1">Multi-pass membrane protein</topology>
    </subcellularLocation>
</comment>
<keyword evidence="7" id="KW-0406">Ion transport</keyword>
<name>A0A240UH13_9BURK</name>
<evidence type="ECO:0000256" key="4">
    <source>
        <dbReference type="ARBA" id="ARBA00022452"/>
    </source>
</evidence>
<dbReference type="GO" id="GO:0015288">
    <property type="term" value="F:porin activity"/>
    <property type="evidence" value="ECO:0007669"/>
    <property type="project" value="UniProtKB-KW"/>
</dbReference>
<evidence type="ECO:0000256" key="10">
    <source>
        <dbReference type="ARBA" id="ARBA00023237"/>
    </source>
</evidence>
<feature type="chain" id="PRO_5012196150" evidence="11">
    <location>
        <begin position="21"/>
        <end position="352"/>
    </location>
</feature>
<dbReference type="KEGG" id="acip:CBP36_17610"/>
<accession>A0A240UH13</accession>
<keyword evidence="9" id="KW-0472">Membrane</keyword>
<evidence type="ECO:0000256" key="5">
    <source>
        <dbReference type="ARBA" id="ARBA00022692"/>
    </source>
</evidence>
<dbReference type="GO" id="GO:0006811">
    <property type="term" value="P:monoatomic ion transport"/>
    <property type="evidence" value="ECO:0007669"/>
    <property type="project" value="UniProtKB-KW"/>
</dbReference>
<keyword evidence="8" id="KW-0626">Porin</keyword>
<dbReference type="Proteomes" id="UP000194440">
    <property type="component" value="Chromosome"/>
</dbReference>
<dbReference type="InterPro" id="IPR033900">
    <property type="entry name" value="Gram_neg_porin_domain"/>
</dbReference>
<evidence type="ECO:0000256" key="9">
    <source>
        <dbReference type="ARBA" id="ARBA00023136"/>
    </source>
</evidence>
<evidence type="ECO:0000256" key="11">
    <source>
        <dbReference type="SAM" id="SignalP"/>
    </source>
</evidence>
<keyword evidence="10" id="KW-0998">Cell outer membrane</keyword>
<comment type="subunit">
    <text evidence="2">Homotrimer.</text>
</comment>
<feature type="domain" description="Porin" evidence="12">
    <location>
        <begin position="8"/>
        <end position="317"/>
    </location>
</feature>
<keyword evidence="4" id="KW-1134">Transmembrane beta strand</keyword>
<dbReference type="PANTHER" id="PTHR34501">
    <property type="entry name" value="PROTEIN YDDL-RELATED"/>
    <property type="match status" value="1"/>
</dbReference>